<keyword evidence="2 4" id="KW-0436">Ligase</keyword>
<proteinExistence type="inferred from homology"/>
<evidence type="ECO:0000313" key="4">
    <source>
        <dbReference type="EMBL" id="OON20268.1"/>
    </source>
</evidence>
<dbReference type="Proteomes" id="UP000243686">
    <property type="component" value="Unassembled WGS sequence"/>
</dbReference>
<protein>
    <submittedName>
        <fullName evidence="4">ATP dependent DNA ligase region</fullName>
    </submittedName>
</protein>
<dbReference type="Pfam" id="PF04679">
    <property type="entry name" value="DNA_ligase_A_C"/>
    <property type="match status" value="1"/>
</dbReference>
<dbReference type="InterPro" id="IPR050191">
    <property type="entry name" value="ATP-dep_DNA_ligase"/>
</dbReference>
<dbReference type="InterPro" id="IPR012309">
    <property type="entry name" value="DNA_ligase_ATP-dep_C"/>
</dbReference>
<dbReference type="GO" id="GO:0005634">
    <property type="term" value="C:nucleus"/>
    <property type="evidence" value="ECO:0007669"/>
    <property type="project" value="TreeGrafter"/>
</dbReference>
<keyword evidence="5" id="KW-1185">Reference proteome</keyword>
<evidence type="ECO:0000313" key="5">
    <source>
        <dbReference type="Proteomes" id="UP000243686"/>
    </source>
</evidence>
<dbReference type="AlphaFoldDB" id="A0A1S8X0M3"/>
<gene>
    <name evidence="4" type="ORF">X801_03855</name>
</gene>
<evidence type="ECO:0000256" key="1">
    <source>
        <dbReference type="ARBA" id="ARBA00007572"/>
    </source>
</evidence>
<accession>A0A1S8X0M3</accession>
<evidence type="ECO:0000256" key="2">
    <source>
        <dbReference type="ARBA" id="ARBA00022598"/>
    </source>
</evidence>
<dbReference type="EMBL" id="KV892752">
    <property type="protein sequence ID" value="OON20268.1"/>
    <property type="molecule type" value="Genomic_DNA"/>
</dbReference>
<name>A0A1S8X0M3_OPIVI</name>
<dbReference type="PANTHER" id="PTHR45674">
    <property type="entry name" value="DNA LIGASE 1/3 FAMILY MEMBER"/>
    <property type="match status" value="1"/>
</dbReference>
<reference evidence="4 5" key="1">
    <citation type="submission" date="2015-03" db="EMBL/GenBank/DDBJ databases">
        <title>Draft genome of the nematode, Opisthorchis viverrini.</title>
        <authorList>
            <person name="Mitreva M."/>
        </authorList>
    </citation>
    <scope>NUCLEOTIDE SEQUENCE [LARGE SCALE GENOMIC DNA]</scope>
    <source>
        <strain evidence="4">Khon Kaen</strain>
    </source>
</reference>
<feature type="domain" description="DNA ligase ATP-dependent C-terminal" evidence="3">
    <location>
        <begin position="75"/>
        <end position="122"/>
    </location>
</feature>
<dbReference type="SUPFAM" id="SSF50249">
    <property type="entry name" value="Nucleic acid-binding proteins"/>
    <property type="match status" value="1"/>
</dbReference>
<dbReference type="PANTHER" id="PTHR45674:SF9">
    <property type="entry name" value="DNA LIGASE 3"/>
    <property type="match status" value="1"/>
</dbReference>
<dbReference type="GO" id="GO:0006273">
    <property type="term" value="P:lagging strand elongation"/>
    <property type="evidence" value="ECO:0007669"/>
    <property type="project" value="TreeGrafter"/>
</dbReference>
<evidence type="ECO:0000259" key="3">
    <source>
        <dbReference type="Pfam" id="PF04679"/>
    </source>
</evidence>
<sequence length="140" mass="15625">MADSVDLIVLGAYYGTGNKVPLFSRRKIQWDRAFGETKLVTLLASGRAYVIVGEQCSVHGDLLANFLPVTKSLAGLMSVFLMGAYDPASKQFTTVTKCGNGFTDEMLQTLQKKLKMKRITQKIMVKSRLQTHRYAIGRHH</sequence>
<dbReference type="Gene3D" id="2.40.50.140">
    <property type="entry name" value="Nucleic acid-binding proteins"/>
    <property type="match status" value="1"/>
</dbReference>
<dbReference type="GO" id="GO:0006281">
    <property type="term" value="P:DNA repair"/>
    <property type="evidence" value="ECO:0007669"/>
    <property type="project" value="InterPro"/>
</dbReference>
<dbReference type="GO" id="GO:0006310">
    <property type="term" value="P:DNA recombination"/>
    <property type="evidence" value="ECO:0007669"/>
    <property type="project" value="InterPro"/>
</dbReference>
<dbReference type="GO" id="GO:0003910">
    <property type="term" value="F:DNA ligase (ATP) activity"/>
    <property type="evidence" value="ECO:0007669"/>
    <property type="project" value="InterPro"/>
</dbReference>
<organism evidence="4 5">
    <name type="scientific">Opisthorchis viverrini</name>
    <name type="common">Southeast Asian liver fluke</name>
    <dbReference type="NCBI Taxonomy" id="6198"/>
    <lineage>
        <taxon>Eukaryota</taxon>
        <taxon>Metazoa</taxon>
        <taxon>Spiralia</taxon>
        <taxon>Lophotrochozoa</taxon>
        <taxon>Platyhelminthes</taxon>
        <taxon>Trematoda</taxon>
        <taxon>Digenea</taxon>
        <taxon>Opisthorchiida</taxon>
        <taxon>Opisthorchiata</taxon>
        <taxon>Opisthorchiidae</taxon>
        <taxon>Opisthorchis</taxon>
    </lineage>
</organism>
<dbReference type="InterPro" id="IPR012340">
    <property type="entry name" value="NA-bd_OB-fold"/>
</dbReference>
<comment type="similarity">
    <text evidence="1">Belongs to the ATP-dependent DNA ligase family.</text>
</comment>